<feature type="transmembrane region" description="Helical" evidence="1">
    <location>
        <begin position="33"/>
        <end position="63"/>
    </location>
</feature>
<proteinExistence type="predicted"/>
<dbReference type="AlphaFoldDB" id="A0A0F8YSE3"/>
<feature type="domain" description="Urease accessory protein UreH-like transmembrane" evidence="2">
    <location>
        <begin position="27"/>
        <end position="206"/>
    </location>
</feature>
<keyword evidence="1" id="KW-1133">Transmembrane helix</keyword>
<feature type="transmembrane region" description="Helical" evidence="1">
    <location>
        <begin position="196"/>
        <end position="216"/>
    </location>
</feature>
<feature type="transmembrane region" description="Helical" evidence="1">
    <location>
        <begin position="120"/>
        <end position="143"/>
    </location>
</feature>
<evidence type="ECO:0000256" key="1">
    <source>
        <dbReference type="SAM" id="Phobius"/>
    </source>
</evidence>
<feature type="non-terminal residue" evidence="3">
    <location>
        <position position="1"/>
    </location>
</feature>
<dbReference type="Pfam" id="PF13386">
    <property type="entry name" value="DsbD_2"/>
    <property type="match status" value="1"/>
</dbReference>
<dbReference type="PANTHER" id="PTHR31272:SF4">
    <property type="entry name" value="CYTOCHROME C-TYPE BIOGENESIS PROTEIN HI_1454-RELATED"/>
    <property type="match status" value="1"/>
</dbReference>
<reference evidence="3" key="1">
    <citation type="journal article" date="2015" name="Nature">
        <title>Complex archaea that bridge the gap between prokaryotes and eukaryotes.</title>
        <authorList>
            <person name="Spang A."/>
            <person name="Saw J.H."/>
            <person name="Jorgensen S.L."/>
            <person name="Zaremba-Niedzwiedzka K."/>
            <person name="Martijn J."/>
            <person name="Lind A.E."/>
            <person name="van Eijk R."/>
            <person name="Schleper C."/>
            <person name="Guy L."/>
            <person name="Ettema T.J."/>
        </authorList>
    </citation>
    <scope>NUCLEOTIDE SEQUENCE</scope>
</reference>
<dbReference type="EMBL" id="LAZR01064688">
    <property type="protein sequence ID" value="KKK57039.1"/>
    <property type="molecule type" value="Genomic_DNA"/>
</dbReference>
<evidence type="ECO:0000259" key="2">
    <source>
        <dbReference type="Pfam" id="PF13386"/>
    </source>
</evidence>
<feature type="transmembrane region" description="Helical" evidence="1">
    <location>
        <begin position="75"/>
        <end position="100"/>
    </location>
</feature>
<evidence type="ECO:0000313" key="3">
    <source>
        <dbReference type="EMBL" id="KKK57039.1"/>
    </source>
</evidence>
<dbReference type="InterPro" id="IPR051790">
    <property type="entry name" value="Cytochrome_c-biogenesis_DsbD"/>
</dbReference>
<comment type="caution">
    <text evidence="3">The sequence shown here is derived from an EMBL/GenBank/DDBJ whole genome shotgun (WGS) entry which is preliminary data.</text>
</comment>
<feature type="transmembrane region" description="Helical" evidence="1">
    <location>
        <begin position="155"/>
        <end position="176"/>
    </location>
</feature>
<dbReference type="PANTHER" id="PTHR31272">
    <property type="entry name" value="CYTOCHROME C-TYPE BIOGENESIS PROTEIN HI_1454-RELATED"/>
    <property type="match status" value="1"/>
</dbReference>
<keyword evidence="1" id="KW-0472">Membrane</keyword>
<protein>
    <recommendedName>
        <fullName evidence="2">Urease accessory protein UreH-like transmembrane domain-containing protein</fullName>
    </recommendedName>
</protein>
<gene>
    <name evidence="3" type="ORF">LCGC14_3058490</name>
</gene>
<accession>A0A0F8YSE3</accession>
<dbReference type="InterPro" id="IPR039447">
    <property type="entry name" value="UreH-like_TM_dom"/>
</dbReference>
<keyword evidence="1" id="KW-0812">Transmembrane</keyword>
<sequence>ATTASVASGGGGGGSATIAVGGGMPASAEPPSAFLHALAFVTGFSLIFIAFGASIGLLGFFLGGNEFFIRDQQDTILKVSGGALIILGLHLSGVITIPFLETERRLNVKTGDKVGYTRSFIVGSSFSAGWSPCIGPTLGAVLALSAASASVWQGLILLAVYSAGLSIPFLAMGLAFNSVKPVFNWLKRYMGIINYASGALLIIIGILIFTGSLINLNSLFNFGFLGDLSAEA</sequence>
<organism evidence="3">
    <name type="scientific">marine sediment metagenome</name>
    <dbReference type="NCBI Taxonomy" id="412755"/>
    <lineage>
        <taxon>unclassified sequences</taxon>
        <taxon>metagenomes</taxon>
        <taxon>ecological metagenomes</taxon>
    </lineage>
</organism>
<name>A0A0F8YSE3_9ZZZZ</name>